<organism evidence="2 3">
    <name type="scientific">Reticulomyxa filosa</name>
    <dbReference type="NCBI Taxonomy" id="46433"/>
    <lineage>
        <taxon>Eukaryota</taxon>
        <taxon>Sar</taxon>
        <taxon>Rhizaria</taxon>
        <taxon>Retaria</taxon>
        <taxon>Foraminifera</taxon>
        <taxon>Monothalamids</taxon>
        <taxon>Reticulomyxidae</taxon>
        <taxon>Reticulomyxa</taxon>
    </lineage>
</organism>
<protein>
    <submittedName>
        <fullName evidence="2">Methyltransferase FkbM family</fullName>
    </submittedName>
</protein>
<gene>
    <name evidence="2" type="ORF">RFI_02334</name>
</gene>
<dbReference type="GO" id="GO:0008168">
    <property type="term" value="F:methyltransferase activity"/>
    <property type="evidence" value="ECO:0007669"/>
    <property type="project" value="UniProtKB-KW"/>
</dbReference>
<dbReference type="PANTHER" id="PTHR34009">
    <property type="entry name" value="PROTEIN STAR"/>
    <property type="match status" value="1"/>
</dbReference>
<sequence>MGAHKPLHLSNTAFFDICLGWKGICVEPSSTFDEFAGIRSCSMAKHCMWSRTEPLRMLFRSEGDASLIIDEKEQQRIHKLQPEVAKRIFECNGISALDLFDRFNARDKHGNEVSLKSDIPEQKIPIDFISLDVEGAEAEVLKCFPFDKYDVKVWTIEVNRNELGIDEIMLAHGYVKDYHLTFFQSRLDAVYVKRPAPMQVPWQTHEEWLQWKKGKENTFKNRKPRIHFTSKVGILTCNISTNSS</sequence>
<dbReference type="GO" id="GO:0032259">
    <property type="term" value="P:methylation"/>
    <property type="evidence" value="ECO:0007669"/>
    <property type="project" value="UniProtKB-KW"/>
</dbReference>
<dbReference type="EMBL" id="ASPP01002306">
    <property type="protein sequence ID" value="ETO34757.1"/>
    <property type="molecule type" value="Genomic_DNA"/>
</dbReference>
<dbReference type="GO" id="GO:0005886">
    <property type="term" value="C:plasma membrane"/>
    <property type="evidence" value="ECO:0007669"/>
    <property type="project" value="TreeGrafter"/>
</dbReference>
<dbReference type="InterPro" id="IPR053202">
    <property type="entry name" value="EGF_Rcpt_Signaling_Reg"/>
</dbReference>
<dbReference type="GO" id="GO:0005794">
    <property type="term" value="C:Golgi apparatus"/>
    <property type="evidence" value="ECO:0007669"/>
    <property type="project" value="TreeGrafter"/>
</dbReference>
<dbReference type="OMA" id="WQTHEEW"/>
<name>X6PAT7_RETFI</name>
<reference evidence="2 3" key="1">
    <citation type="journal article" date="2013" name="Curr. Biol.">
        <title>The Genome of the Foraminiferan Reticulomyxa filosa.</title>
        <authorList>
            <person name="Glockner G."/>
            <person name="Hulsmann N."/>
            <person name="Schleicher M."/>
            <person name="Noegel A.A."/>
            <person name="Eichinger L."/>
            <person name="Gallinger C."/>
            <person name="Pawlowski J."/>
            <person name="Sierra R."/>
            <person name="Euteneuer U."/>
            <person name="Pillet L."/>
            <person name="Moustafa A."/>
            <person name="Platzer M."/>
            <person name="Groth M."/>
            <person name="Szafranski K."/>
            <person name="Schliwa M."/>
        </authorList>
    </citation>
    <scope>NUCLEOTIDE SEQUENCE [LARGE SCALE GENOMIC DNA]</scope>
</reference>
<keyword evidence="2" id="KW-0489">Methyltransferase</keyword>
<evidence type="ECO:0000313" key="2">
    <source>
        <dbReference type="EMBL" id="ETO34757.1"/>
    </source>
</evidence>
<comment type="caution">
    <text evidence="2">The sequence shown here is derived from an EMBL/GenBank/DDBJ whole genome shotgun (WGS) entry which is preliminary data.</text>
</comment>
<dbReference type="AlphaFoldDB" id="X6PAT7"/>
<dbReference type="GO" id="GO:0016197">
    <property type="term" value="P:endosomal transport"/>
    <property type="evidence" value="ECO:0007669"/>
    <property type="project" value="TreeGrafter"/>
</dbReference>
<dbReference type="GO" id="GO:0031902">
    <property type="term" value="C:late endosome membrane"/>
    <property type="evidence" value="ECO:0007669"/>
    <property type="project" value="TreeGrafter"/>
</dbReference>
<keyword evidence="2" id="KW-0808">Transferase</keyword>
<dbReference type="Proteomes" id="UP000023152">
    <property type="component" value="Unassembled WGS sequence"/>
</dbReference>
<evidence type="ECO:0000313" key="3">
    <source>
        <dbReference type="Proteomes" id="UP000023152"/>
    </source>
</evidence>
<dbReference type="InterPro" id="IPR029063">
    <property type="entry name" value="SAM-dependent_MTases_sf"/>
</dbReference>
<dbReference type="Gene3D" id="3.40.50.150">
    <property type="entry name" value="Vaccinia Virus protein VP39"/>
    <property type="match status" value="1"/>
</dbReference>
<evidence type="ECO:0000259" key="1">
    <source>
        <dbReference type="Pfam" id="PF05050"/>
    </source>
</evidence>
<accession>X6PAT7</accession>
<dbReference type="GO" id="GO:0005789">
    <property type="term" value="C:endoplasmic reticulum membrane"/>
    <property type="evidence" value="ECO:0007669"/>
    <property type="project" value="TreeGrafter"/>
</dbReference>
<dbReference type="PANTHER" id="PTHR34009:SF2">
    <property type="entry name" value="PROTEIN STAR"/>
    <property type="match status" value="1"/>
</dbReference>
<proteinExistence type="predicted"/>
<dbReference type="Pfam" id="PF05050">
    <property type="entry name" value="Methyltransf_21"/>
    <property type="match status" value="1"/>
</dbReference>
<keyword evidence="3" id="KW-1185">Reference proteome</keyword>
<dbReference type="OrthoDB" id="2154188at2759"/>
<dbReference type="GO" id="GO:0006888">
    <property type="term" value="P:endoplasmic reticulum to Golgi vesicle-mediated transport"/>
    <property type="evidence" value="ECO:0007669"/>
    <property type="project" value="TreeGrafter"/>
</dbReference>
<feature type="domain" description="Methyltransferase FkbM" evidence="1">
    <location>
        <begin position="2"/>
        <end position="174"/>
    </location>
</feature>
<dbReference type="InterPro" id="IPR006342">
    <property type="entry name" value="FkbM_mtfrase"/>
</dbReference>